<dbReference type="InterPro" id="IPR006434">
    <property type="entry name" value="Pyrimidine_nucleotidase_eu"/>
</dbReference>
<evidence type="ECO:0000256" key="4">
    <source>
        <dbReference type="ARBA" id="ARBA00022723"/>
    </source>
</evidence>
<evidence type="ECO:0000256" key="1">
    <source>
        <dbReference type="ARBA" id="ARBA00000815"/>
    </source>
</evidence>
<evidence type="ECO:0000256" key="7">
    <source>
        <dbReference type="ARBA" id="ARBA00022842"/>
    </source>
</evidence>
<dbReference type="SUPFAM" id="SSF56784">
    <property type="entry name" value="HAD-like"/>
    <property type="match status" value="1"/>
</dbReference>
<dbReference type="GO" id="GO:0005737">
    <property type="term" value="C:cytoplasm"/>
    <property type="evidence" value="ECO:0007669"/>
    <property type="project" value="UniProtKB-SubCell"/>
</dbReference>
<evidence type="ECO:0000256" key="5">
    <source>
        <dbReference type="ARBA" id="ARBA00022741"/>
    </source>
</evidence>
<dbReference type="Gene3D" id="3.40.50.1000">
    <property type="entry name" value="HAD superfamily/HAD-like"/>
    <property type="match status" value="1"/>
</dbReference>
<comment type="similarity">
    <text evidence="2 9">Belongs to the pyrimidine 5'-nucleotidase family.</text>
</comment>
<evidence type="ECO:0000256" key="8">
    <source>
        <dbReference type="ARBA" id="ARBA00023080"/>
    </source>
</evidence>
<keyword evidence="5 9" id="KW-0547">Nucleotide-binding</keyword>
<protein>
    <recommendedName>
        <fullName evidence="3 9">5'-nucleotidase</fullName>
        <ecNumber evidence="3 9">3.1.3.5</ecNumber>
    </recommendedName>
</protein>
<evidence type="ECO:0000313" key="10">
    <source>
        <dbReference type="EMBL" id="JAT10564.1"/>
    </source>
</evidence>
<name>A0A1B6KHD2_9HEMI</name>
<keyword evidence="6 9" id="KW-0378">Hydrolase</keyword>
<gene>
    <name evidence="10" type="ORF">g.22155</name>
</gene>
<comment type="subcellular location">
    <subcellularLocation>
        <location evidence="9">Cytoplasm</location>
    </subcellularLocation>
</comment>
<evidence type="ECO:0000256" key="6">
    <source>
        <dbReference type="ARBA" id="ARBA00022801"/>
    </source>
</evidence>
<dbReference type="SFLD" id="SFLDG01128">
    <property type="entry name" value="C1.4:_5'-Nucleotidase_Like"/>
    <property type="match status" value="1"/>
</dbReference>
<dbReference type="NCBIfam" id="TIGR01544">
    <property type="entry name" value="HAD-SF-IE"/>
    <property type="match status" value="1"/>
</dbReference>
<evidence type="ECO:0000256" key="3">
    <source>
        <dbReference type="ARBA" id="ARBA00012643"/>
    </source>
</evidence>
<dbReference type="InterPro" id="IPR036412">
    <property type="entry name" value="HAD-like_sf"/>
</dbReference>
<evidence type="ECO:0000256" key="2">
    <source>
        <dbReference type="ARBA" id="ARBA00008389"/>
    </source>
</evidence>
<keyword evidence="8 9" id="KW-0546">Nucleotide metabolism</keyword>
<dbReference type="SFLD" id="SFLDS00003">
    <property type="entry name" value="Haloacid_Dehalogenase"/>
    <property type="match status" value="1"/>
</dbReference>
<dbReference type="Pfam" id="PF05822">
    <property type="entry name" value="UMPH-1"/>
    <property type="match status" value="1"/>
</dbReference>
<dbReference type="GO" id="GO:0008253">
    <property type="term" value="F:5'-nucleotidase activity"/>
    <property type="evidence" value="ECO:0007669"/>
    <property type="project" value="UniProtKB-EC"/>
</dbReference>
<reference evidence="10" key="1">
    <citation type="submission" date="2015-11" db="EMBL/GenBank/DDBJ databases">
        <title>De novo transcriptome assembly of four potential Pierce s Disease insect vectors from Arizona vineyards.</title>
        <authorList>
            <person name="Tassone E.E."/>
        </authorList>
    </citation>
    <scope>NUCLEOTIDE SEQUENCE</scope>
</reference>
<proteinExistence type="inferred from homology"/>
<sequence>MMTQDSTKMLKDINEASWLSKPHVHLKDPKNVIEKINCIIQGGSKKLQVIFDFDRTLTKHHENGVVALSSYELLETMPTIPEGWSECSRASVAKYRPVETDPKLSMEEKIPIMLEWWTLGCELLKKIQWDLEIVDKHIRDNQQPLRDGTKACFEQLQSAKVPVLVFSAGIGDVVQMTLSHRGLLTPNVHIISNFLKIEDGKVAGYVDDSIIHVFNKNELLIKDTPYYQELSGRSNVILLGDSTGDALMADGVPHEIVLKIGFLNTNIEESLSQFMDLFDIVLTDDQTMDVLHQILNSVV</sequence>
<dbReference type="GO" id="GO:0009117">
    <property type="term" value="P:nucleotide metabolic process"/>
    <property type="evidence" value="ECO:0007669"/>
    <property type="project" value="UniProtKB-KW"/>
</dbReference>
<dbReference type="PANTHER" id="PTHR13045">
    <property type="entry name" value="5'-NUCLEOTIDASE"/>
    <property type="match status" value="1"/>
</dbReference>
<dbReference type="Gene3D" id="1.10.150.340">
    <property type="entry name" value="Pyrimidine 5'-nucleotidase (UMPH-1), N-terminal domain"/>
    <property type="match status" value="1"/>
</dbReference>
<dbReference type="EMBL" id="GEBQ01029413">
    <property type="protein sequence ID" value="JAT10564.1"/>
    <property type="molecule type" value="Transcribed_RNA"/>
</dbReference>
<dbReference type="GO" id="GO:0000287">
    <property type="term" value="F:magnesium ion binding"/>
    <property type="evidence" value="ECO:0007669"/>
    <property type="project" value="InterPro"/>
</dbReference>
<evidence type="ECO:0000256" key="9">
    <source>
        <dbReference type="RuleBase" id="RU361276"/>
    </source>
</evidence>
<dbReference type="PANTHER" id="PTHR13045:SF0">
    <property type="entry name" value="7-METHYLGUANOSINE PHOSPHATE-SPECIFIC 5'-NUCLEOTIDASE"/>
    <property type="match status" value="1"/>
</dbReference>
<keyword evidence="7" id="KW-0460">Magnesium</keyword>
<accession>A0A1B6KHD2</accession>
<dbReference type="InterPro" id="IPR023214">
    <property type="entry name" value="HAD_sf"/>
</dbReference>
<dbReference type="AlphaFoldDB" id="A0A1B6KHD2"/>
<comment type="catalytic activity">
    <reaction evidence="1 9">
        <text>a ribonucleoside 5'-phosphate + H2O = a ribonucleoside + phosphate</text>
        <dbReference type="Rhea" id="RHEA:12484"/>
        <dbReference type="ChEBI" id="CHEBI:15377"/>
        <dbReference type="ChEBI" id="CHEBI:18254"/>
        <dbReference type="ChEBI" id="CHEBI:43474"/>
        <dbReference type="ChEBI" id="CHEBI:58043"/>
        <dbReference type="EC" id="3.1.3.5"/>
    </reaction>
</comment>
<keyword evidence="9" id="KW-0963">Cytoplasm</keyword>
<keyword evidence="4" id="KW-0479">Metal-binding</keyword>
<organism evidence="10">
    <name type="scientific">Graphocephala atropunctata</name>
    <dbReference type="NCBI Taxonomy" id="36148"/>
    <lineage>
        <taxon>Eukaryota</taxon>
        <taxon>Metazoa</taxon>
        <taxon>Ecdysozoa</taxon>
        <taxon>Arthropoda</taxon>
        <taxon>Hexapoda</taxon>
        <taxon>Insecta</taxon>
        <taxon>Pterygota</taxon>
        <taxon>Neoptera</taxon>
        <taxon>Paraneoptera</taxon>
        <taxon>Hemiptera</taxon>
        <taxon>Auchenorrhyncha</taxon>
        <taxon>Membracoidea</taxon>
        <taxon>Cicadellidae</taxon>
        <taxon>Cicadellinae</taxon>
        <taxon>Cicadellini</taxon>
        <taxon>Graphocephala</taxon>
    </lineage>
</organism>
<dbReference type="GO" id="GO:0000166">
    <property type="term" value="F:nucleotide binding"/>
    <property type="evidence" value="ECO:0007669"/>
    <property type="project" value="UniProtKB-KW"/>
</dbReference>
<dbReference type="EC" id="3.1.3.5" evidence="3 9"/>